<proteinExistence type="predicted"/>
<dbReference type="RefSeq" id="WP_345645066.1">
    <property type="nucleotide sequence ID" value="NZ_BAABLY010000027.1"/>
</dbReference>
<organism evidence="2 3">
    <name type="scientific">Pseudonocardia tropica</name>
    <dbReference type="NCBI Taxonomy" id="681289"/>
    <lineage>
        <taxon>Bacteria</taxon>
        <taxon>Bacillati</taxon>
        <taxon>Actinomycetota</taxon>
        <taxon>Actinomycetes</taxon>
        <taxon>Pseudonocardiales</taxon>
        <taxon>Pseudonocardiaceae</taxon>
        <taxon>Pseudonocardia</taxon>
    </lineage>
</organism>
<name>A0ABV1JQP6_9PSEU</name>
<gene>
    <name evidence="2" type="ORF">WHI96_05495</name>
</gene>
<accession>A0ABV1JQP6</accession>
<dbReference type="EMBL" id="JBEDNP010000002">
    <property type="protein sequence ID" value="MEQ3538266.1"/>
    <property type="molecule type" value="Genomic_DNA"/>
</dbReference>
<comment type="caution">
    <text evidence="2">The sequence shown here is derived from an EMBL/GenBank/DDBJ whole genome shotgun (WGS) entry which is preliminary data.</text>
</comment>
<evidence type="ECO:0000256" key="1">
    <source>
        <dbReference type="SAM" id="MobiDB-lite"/>
    </source>
</evidence>
<evidence type="ECO:0000313" key="2">
    <source>
        <dbReference type="EMBL" id="MEQ3538266.1"/>
    </source>
</evidence>
<protein>
    <submittedName>
        <fullName evidence="2">Uncharacterized protein</fullName>
    </submittedName>
</protein>
<reference evidence="2 3" key="1">
    <citation type="submission" date="2024-03" db="EMBL/GenBank/DDBJ databases">
        <title>Draft genome sequence of Pseudonocardia tropica JCM 19149.</title>
        <authorList>
            <person name="Butdee W."/>
            <person name="Duangmal K."/>
        </authorList>
    </citation>
    <scope>NUCLEOTIDE SEQUENCE [LARGE SCALE GENOMIC DNA]</scope>
    <source>
        <strain evidence="2 3">JCM 19149</strain>
    </source>
</reference>
<keyword evidence="3" id="KW-1185">Reference proteome</keyword>
<sequence>MDLGIGRRARAGAALLVASLLLLAPVLLPADVDTGLVGAVVALAVLAWAGHRELGAIHLVATAATTPVREARRARPRAGTVRQTDPDAAGRARPRAPGPLRPEQVPGTVAAA</sequence>
<dbReference type="Proteomes" id="UP001464923">
    <property type="component" value="Unassembled WGS sequence"/>
</dbReference>
<feature type="region of interest" description="Disordered" evidence="1">
    <location>
        <begin position="68"/>
        <end position="112"/>
    </location>
</feature>
<evidence type="ECO:0000313" key="3">
    <source>
        <dbReference type="Proteomes" id="UP001464923"/>
    </source>
</evidence>